<evidence type="ECO:0000256" key="8">
    <source>
        <dbReference type="SAM" id="MobiDB-lite"/>
    </source>
</evidence>
<dbReference type="AlphaFoldDB" id="A0A5C1QNY7"/>
<evidence type="ECO:0000313" key="10">
    <source>
        <dbReference type="EMBL" id="QEN07892.1"/>
    </source>
</evidence>
<dbReference type="RefSeq" id="WP_149485972.1">
    <property type="nucleotide sequence ID" value="NZ_CP036150.1"/>
</dbReference>
<evidence type="ECO:0000259" key="9">
    <source>
        <dbReference type="Pfam" id="PF02108"/>
    </source>
</evidence>
<accession>A0A5C1QNY7</accession>
<feature type="domain" description="Flagellar assembly protein FliH/Type III secretion system HrpE" evidence="9">
    <location>
        <begin position="160"/>
        <end position="288"/>
    </location>
</feature>
<dbReference type="EMBL" id="CP036150">
    <property type="protein sequence ID" value="QEN07892.1"/>
    <property type="molecule type" value="Genomic_DNA"/>
</dbReference>
<evidence type="ECO:0000256" key="2">
    <source>
        <dbReference type="ARBA" id="ARBA00006602"/>
    </source>
</evidence>
<dbReference type="Proteomes" id="UP000324209">
    <property type="component" value="Chromosome"/>
</dbReference>
<comment type="similarity">
    <text evidence="2">Belongs to the FliH family.</text>
</comment>
<evidence type="ECO:0000256" key="1">
    <source>
        <dbReference type="ARBA" id="ARBA00003041"/>
    </source>
</evidence>
<keyword evidence="4" id="KW-0813">Transport</keyword>
<keyword evidence="10" id="KW-0966">Cell projection</keyword>
<dbReference type="NCBIfam" id="NF005198">
    <property type="entry name" value="PRK06669.1-3"/>
    <property type="match status" value="1"/>
</dbReference>
<keyword evidence="6" id="KW-0653">Protein transport</keyword>
<dbReference type="InterPro" id="IPR051472">
    <property type="entry name" value="T3SS_Stator/FliH"/>
</dbReference>
<dbReference type="SUPFAM" id="SSF160527">
    <property type="entry name" value="V-type ATPase subunit E-like"/>
    <property type="match status" value="1"/>
</dbReference>
<reference evidence="10 11" key="1">
    <citation type="submission" date="2019-02" db="EMBL/GenBank/DDBJ databases">
        <title>Complete Genome Sequence and Methylome Analysis of free living Spirochaetas.</title>
        <authorList>
            <person name="Fomenkov A."/>
            <person name="Dubinina G."/>
            <person name="Leshcheva N."/>
            <person name="Mikheeva N."/>
            <person name="Grabovich M."/>
            <person name="Vincze T."/>
            <person name="Roberts R.J."/>
        </authorList>
    </citation>
    <scope>NUCLEOTIDE SEQUENCE [LARGE SCALE GENOMIC DNA]</scope>
    <source>
        <strain evidence="10 11">K2</strain>
    </source>
</reference>
<keyword evidence="5" id="KW-1005">Bacterial flagellum biogenesis</keyword>
<protein>
    <recommendedName>
        <fullName evidence="3">Flagellar assembly protein FliH</fullName>
    </recommendedName>
</protein>
<evidence type="ECO:0000256" key="3">
    <source>
        <dbReference type="ARBA" id="ARBA00016507"/>
    </source>
</evidence>
<dbReference type="PANTHER" id="PTHR34982:SF1">
    <property type="entry name" value="FLAGELLAR ASSEMBLY PROTEIN FLIH"/>
    <property type="match status" value="1"/>
</dbReference>
<gene>
    <name evidence="10" type="ORF">EXM22_07775</name>
</gene>
<dbReference type="InterPro" id="IPR018035">
    <property type="entry name" value="Flagellar_FliH/T3SS_HrpE"/>
</dbReference>
<dbReference type="GO" id="GO:0015031">
    <property type="term" value="P:protein transport"/>
    <property type="evidence" value="ECO:0007669"/>
    <property type="project" value="UniProtKB-KW"/>
</dbReference>
<organism evidence="10 11">
    <name type="scientific">Oceanispirochaeta crateris</name>
    <dbReference type="NCBI Taxonomy" id="2518645"/>
    <lineage>
        <taxon>Bacteria</taxon>
        <taxon>Pseudomonadati</taxon>
        <taxon>Spirochaetota</taxon>
        <taxon>Spirochaetia</taxon>
        <taxon>Spirochaetales</taxon>
        <taxon>Spirochaetaceae</taxon>
        <taxon>Oceanispirochaeta</taxon>
    </lineage>
</organism>
<name>A0A5C1QNY7_9SPIO</name>
<proteinExistence type="inferred from homology"/>
<dbReference type="GO" id="GO:0044781">
    <property type="term" value="P:bacterial-type flagellum organization"/>
    <property type="evidence" value="ECO:0007669"/>
    <property type="project" value="UniProtKB-KW"/>
</dbReference>
<evidence type="ECO:0000313" key="11">
    <source>
        <dbReference type="Proteomes" id="UP000324209"/>
    </source>
</evidence>
<comment type="function">
    <text evidence="1">Needed for flagellar regrowth and assembly.</text>
</comment>
<feature type="region of interest" description="Disordered" evidence="8">
    <location>
        <begin position="135"/>
        <end position="154"/>
    </location>
</feature>
<dbReference type="PANTHER" id="PTHR34982">
    <property type="entry name" value="YOP PROTEINS TRANSLOCATION PROTEIN L"/>
    <property type="match status" value="1"/>
</dbReference>
<keyword evidence="11" id="KW-1185">Reference proteome</keyword>
<sequence>MAKNLFRPMEIVNLTAQKVEISAPIFYKEAELDEVVDVEEYTGPTADDLRREAELFKAGWEEEKLRMMQRAEEEAQRIQTEAEETAFEEVRRKTDQAAREKIEAESEAARILAQAKEDSEKLVEEARQRVAEIEEEARKKGESAGREEGFQEGHREAERLIERLHVIIDRAIQKREDMINEAETQMIDLVLLISRKVIKVISENQKNVVVNNIVQALRKLKSRGDVAVRVNLADLDLATDHTRDFMKMVENVKSITILEDTSVDPGGCIIETDFGQIDARITSQLKEIEEKIMELVPIKVKGEQ</sequence>
<dbReference type="OrthoDB" id="306494at2"/>
<evidence type="ECO:0000256" key="7">
    <source>
        <dbReference type="ARBA" id="ARBA00023225"/>
    </source>
</evidence>
<keyword evidence="10" id="KW-0969">Cilium</keyword>
<evidence type="ECO:0000256" key="6">
    <source>
        <dbReference type="ARBA" id="ARBA00022927"/>
    </source>
</evidence>
<dbReference type="Pfam" id="PF02108">
    <property type="entry name" value="FliH"/>
    <property type="match status" value="1"/>
</dbReference>
<keyword evidence="7" id="KW-1006">Bacterial flagellum protein export</keyword>
<dbReference type="KEGG" id="ock:EXM22_07775"/>
<keyword evidence="10" id="KW-0282">Flagellum</keyword>
<evidence type="ECO:0000256" key="5">
    <source>
        <dbReference type="ARBA" id="ARBA00022795"/>
    </source>
</evidence>
<dbReference type="CDD" id="cd06503">
    <property type="entry name" value="ATP-synt_Fo_b"/>
    <property type="match status" value="1"/>
</dbReference>
<dbReference type="GO" id="GO:0005829">
    <property type="term" value="C:cytosol"/>
    <property type="evidence" value="ECO:0007669"/>
    <property type="project" value="TreeGrafter"/>
</dbReference>
<evidence type="ECO:0000256" key="4">
    <source>
        <dbReference type="ARBA" id="ARBA00022448"/>
    </source>
</evidence>